<feature type="region of interest" description="Disordered" evidence="3">
    <location>
        <begin position="280"/>
        <end position="380"/>
    </location>
</feature>
<evidence type="ECO:0000259" key="4">
    <source>
        <dbReference type="PROSITE" id="PS50118"/>
    </source>
</evidence>
<dbReference type="InterPro" id="IPR050342">
    <property type="entry name" value="HMGB"/>
</dbReference>
<dbReference type="Gene3D" id="1.10.30.10">
    <property type="entry name" value="High mobility group box domain"/>
    <property type="match status" value="2"/>
</dbReference>
<feature type="compositionally biased region" description="Low complexity" evidence="3">
    <location>
        <begin position="351"/>
        <end position="367"/>
    </location>
</feature>
<dbReference type="CDD" id="cd22005">
    <property type="entry name" value="HMG-box_AtHMGB1-like"/>
    <property type="match status" value="1"/>
</dbReference>
<dbReference type="InterPro" id="IPR009071">
    <property type="entry name" value="HMG_box_dom"/>
</dbReference>
<dbReference type="SMART" id="SM00398">
    <property type="entry name" value="HMG"/>
    <property type="match status" value="2"/>
</dbReference>
<dbReference type="PRINTS" id="PR00886">
    <property type="entry name" value="HIGHMOBLTY12"/>
</dbReference>
<dbReference type="GeneID" id="106478739"/>
<feature type="region of interest" description="Disordered" evidence="3">
    <location>
        <begin position="114"/>
        <end position="133"/>
    </location>
</feature>
<feature type="domain" description="HMG box" evidence="4">
    <location>
        <begin position="134"/>
        <end position="203"/>
    </location>
</feature>
<evidence type="ECO:0000256" key="2">
    <source>
        <dbReference type="PROSITE-ProRule" id="PRU00267"/>
    </source>
</evidence>
<evidence type="ECO:0000313" key="5">
    <source>
        <dbReference type="Proteomes" id="UP000694941"/>
    </source>
</evidence>
<accession>A0ABM1C5V1</accession>
<keyword evidence="5" id="KW-1185">Reference proteome</keyword>
<dbReference type="SUPFAM" id="SSF47095">
    <property type="entry name" value="HMG-box"/>
    <property type="match status" value="2"/>
</dbReference>
<feature type="compositionally biased region" description="Polar residues" evidence="3">
    <location>
        <begin position="330"/>
        <end position="346"/>
    </location>
</feature>
<gene>
    <name evidence="6" type="primary">LOC106478739</name>
</gene>
<feature type="domain" description="HMG box" evidence="4">
    <location>
        <begin position="211"/>
        <end position="279"/>
    </location>
</feature>
<organism evidence="5 6">
    <name type="scientific">Limulus polyphemus</name>
    <name type="common">Atlantic horseshoe crab</name>
    <dbReference type="NCBI Taxonomy" id="6850"/>
    <lineage>
        <taxon>Eukaryota</taxon>
        <taxon>Metazoa</taxon>
        <taxon>Ecdysozoa</taxon>
        <taxon>Arthropoda</taxon>
        <taxon>Chelicerata</taxon>
        <taxon>Merostomata</taxon>
        <taxon>Xiphosura</taxon>
        <taxon>Limulidae</taxon>
        <taxon>Limulus</taxon>
    </lineage>
</organism>
<proteinExistence type="predicted"/>
<dbReference type="Pfam" id="PF00505">
    <property type="entry name" value="HMG_box"/>
    <property type="match status" value="1"/>
</dbReference>
<evidence type="ECO:0000256" key="3">
    <source>
        <dbReference type="SAM" id="MobiDB-lite"/>
    </source>
</evidence>
<dbReference type="PROSITE" id="PS50118">
    <property type="entry name" value="HMG_BOX_2"/>
    <property type="match status" value="2"/>
</dbReference>
<dbReference type="Proteomes" id="UP000694941">
    <property type="component" value="Unplaced"/>
</dbReference>
<keyword evidence="1 2" id="KW-0238">DNA-binding</keyword>
<dbReference type="Pfam" id="PF09011">
    <property type="entry name" value="HMG_box_2"/>
    <property type="match status" value="1"/>
</dbReference>
<protein>
    <submittedName>
        <fullName evidence="6">Transcription factor sem-2-like isoform X1</fullName>
    </submittedName>
</protein>
<keyword evidence="2" id="KW-0539">Nucleus</keyword>
<feature type="DNA-binding region" description="HMG box" evidence="2">
    <location>
        <begin position="211"/>
        <end position="279"/>
    </location>
</feature>
<dbReference type="InterPro" id="IPR036910">
    <property type="entry name" value="HMG_box_dom_sf"/>
</dbReference>
<feature type="DNA-binding region" description="HMG box" evidence="2">
    <location>
        <begin position="134"/>
        <end position="203"/>
    </location>
</feature>
<name>A0ABM1C5V1_LIMPO</name>
<dbReference type="PANTHER" id="PTHR48112">
    <property type="entry name" value="HIGH MOBILITY GROUP PROTEIN DSP1"/>
    <property type="match status" value="1"/>
</dbReference>
<dbReference type="RefSeq" id="XP_013794753.2">
    <property type="nucleotide sequence ID" value="XM_013939299.2"/>
</dbReference>
<sequence length="449" mass="48792">MDKLPSWRNDLNPWKGAERAHKTPAMHEYDYHVMAQQAAAVSPSNNAAAGLHPAMAQLPMMPAGLNLSMSAANQLMAAGGLQHTQLGNSNTPRHLGHGSALVSSTSPHGAMGGIPHGKAKSKKPKVNKDGIPAPKRATTAYINFTQWYREQMKKSGKQIPRIGEFGKECAAKWNSMTEEDKQPFLDSAAKDRERYKREMAIYKPARDANKPKRPGTAFMLFMKDLRREMAGREPEGGVAALAKLGGERWRNMKEEEKRPYIESQNEEKLRYEELMEDYRRQQQGADEPLPKQPRMQLPNMQDEQGHDSISGDEGRGGPGTPQMAPGTPQMAAQSHSAPGSGESTPTHVGAPSPHTHSMSPSPGMGSTPPNPNSVPFSTPMSLAQLSPAHSAALQMSYNQHGLPNFALPSGVLAPAPNYNQAHMAGTAQYLGSSSGSYSQGHIPGHYNWT</sequence>
<evidence type="ECO:0000256" key="1">
    <source>
        <dbReference type="ARBA" id="ARBA00023125"/>
    </source>
</evidence>
<reference evidence="6" key="1">
    <citation type="submission" date="2025-08" db="UniProtKB">
        <authorList>
            <consortium name="RefSeq"/>
        </authorList>
    </citation>
    <scope>IDENTIFICATION</scope>
    <source>
        <tissue evidence="6">Muscle</tissue>
    </source>
</reference>
<evidence type="ECO:0000313" key="6">
    <source>
        <dbReference type="RefSeq" id="XP_013794753.2"/>
    </source>
</evidence>
<dbReference type="PANTHER" id="PTHR48112:SF22">
    <property type="entry name" value="MITOCHONDRIAL TRANSCRIPTION FACTOR A, ISOFORM B"/>
    <property type="match status" value="1"/>
</dbReference>